<dbReference type="GO" id="GO:0071555">
    <property type="term" value="P:cell wall organization"/>
    <property type="evidence" value="ECO:0007669"/>
    <property type="project" value="UniProtKB-KW"/>
</dbReference>
<evidence type="ECO:0000256" key="1">
    <source>
        <dbReference type="ARBA" id="ARBA00022490"/>
    </source>
</evidence>
<proteinExistence type="inferred from homology"/>
<dbReference type="InterPro" id="IPR035911">
    <property type="entry name" value="MurE/MurF_N"/>
</dbReference>
<dbReference type="GO" id="GO:0051301">
    <property type="term" value="P:cell division"/>
    <property type="evidence" value="ECO:0007669"/>
    <property type="project" value="UniProtKB-KW"/>
</dbReference>
<keyword evidence="8" id="KW-0131">Cell cycle</keyword>
<evidence type="ECO:0000313" key="13">
    <source>
        <dbReference type="EMBL" id="CAB4780273.1"/>
    </source>
</evidence>
<evidence type="ECO:0000256" key="8">
    <source>
        <dbReference type="ARBA" id="ARBA00023306"/>
    </source>
</evidence>
<feature type="domain" description="Mur ligase central" evidence="12">
    <location>
        <begin position="107"/>
        <end position="295"/>
    </location>
</feature>
<keyword evidence="7" id="KW-0573">Peptidoglycan synthesis</keyword>
<evidence type="ECO:0000256" key="3">
    <source>
        <dbReference type="ARBA" id="ARBA00022618"/>
    </source>
</evidence>
<dbReference type="InterPro" id="IPR013221">
    <property type="entry name" value="Mur_ligase_cen"/>
</dbReference>
<dbReference type="SUPFAM" id="SSF63418">
    <property type="entry name" value="MurE/MurF N-terminal domain"/>
    <property type="match status" value="1"/>
</dbReference>
<keyword evidence="4" id="KW-0547">Nucleotide-binding</keyword>
<dbReference type="InterPro" id="IPR005863">
    <property type="entry name" value="UDP-N-AcMur_synth"/>
</dbReference>
<dbReference type="InterPro" id="IPR036565">
    <property type="entry name" value="Mur-like_cat_sf"/>
</dbReference>
<name>A0A6J6WAU5_9ZZZZ</name>
<protein>
    <recommendedName>
        <fullName evidence="10">UDP-MurNAc-pentapeptide synthetase</fullName>
    </recommendedName>
</protein>
<dbReference type="Pfam" id="PF08245">
    <property type="entry name" value="Mur_ligase_M"/>
    <property type="match status" value="1"/>
</dbReference>
<evidence type="ECO:0000256" key="4">
    <source>
        <dbReference type="ARBA" id="ARBA00022741"/>
    </source>
</evidence>
<dbReference type="HAMAP" id="MF_02019">
    <property type="entry name" value="MurF"/>
    <property type="match status" value="1"/>
</dbReference>
<keyword evidence="9" id="KW-0961">Cell wall biogenesis/degradation</keyword>
<gene>
    <name evidence="13" type="ORF">UFOPK2925_00810</name>
</gene>
<reference evidence="13" key="1">
    <citation type="submission" date="2020-05" db="EMBL/GenBank/DDBJ databases">
        <authorList>
            <person name="Chiriac C."/>
            <person name="Salcher M."/>
            <person name="Ghai R."/>
            <person name="Kavagutti S V."/>
        </authorList>
    </citation>
    <scope>NUCLEOTIDE SEQUENCE</scope>
</reference>
<keyword evidence="3" id="KW-0132">Cell division</keyword>
<dbReference type="Pfam" id="PF02875">
    <property type="entry name" value="Mur_ligase_C"/>
    <property type="match status" value="1"/>
</dbReference>
<dbReference type="AlphaFoldDB" id="A0A6J6WAU5"/>
<dbReference type="InterPro" id="IPR051046">
    <property type="entry name" value="MurCDEF_CellWall_CoF430Synth"/>
</dbReference>
<keyword evidence="6" id="KW-0133">Cell shape</keyword>
<evidence type="ECO:0000256" key="2">
    <source>
        <dbReference type="ARBA" id="ARBA00022598"/>
    </source>
</evidence>
<dbReference type="GO" id="GO:0008360">
    <property type="term" value="P:regulation of cell shape"/>
    <property type="evidence" value="ECO:0007669"/>
    <property type="project" value="UniProtKB-KW"/>
</dbReference>
<dbReference type="SUPFAM" id="SSF53244">
    <property type="entry name" value="MurD-like peptide ligases, peptide-binding domain"/>
    <property type="match status" value="1"/>
</dbReference>
<accession>A0A6J6WAU5</accession>
<dbReference type="Gene3D" id="3.40.1190.10">
    <property type="entry name" value="Mur-like, catalytic domain"/>
    <property type="match status" value="1"/>
</dbReference>
<evidence type="ECO:0000259" key="11">
    <source>
        <dbReference type="Pfam" id="PF02875"/>
    </source>
</evidence>
<evidence type="ECO:0000256" key="5">
    <source>
        <dbReference type="ARBA" id="ARBA00022840"/>
    </source>
</evidence>
<dbReference type="GO" id="GO:0047480">
    <property type="term" value="F:UDP-N-acetylmuramoyl-tripeptide-D-alanyl-D-alanine ligase activity"/>
    <property type="evidence" value="ECO:0007669"/>
    <property type="project" value="InterPro"/>
</dbReference>
<dbReference type="PANTHER" id="PTHR43024:SF1">
    <property type="entry name" value="UDP-N-ACETYLMURAMOYL-TRIPEPTIDE--D-ALANYL-D-ALANINE LIGASE"/>
    <property type="match status" value="1"/>
</dbReference>
<organism evidence="13">
    <name type="scientific">freshwater metagenome</name>
    <dbReference type="NCBI Taxonomy" id="449393"/>
    <lineage>
        <taxon>unclassified sequences</taxon>
        <taxon>metagenomes</taxon>
        <taxon>ecological metagenomes</taxon>
    </lineage>
</organism>
<dbReference type="InterPro" id="IPR036615">
    <property type="entry name" value="Mur_ligase_C_dom_sf"/>
</dbReference>
<dbReference type="InterPro" id="IPR004101">
    <property type="entry name" value="Mur_ligase_C"/>
</dbReference>
<evidence type="ECO:0000256" key="10">
    <source>
        <dbReference type="ARBA" id="ARBA00031461"/>
    </source>
</evidence>
<evidence type="ECO:0000256" key="9">
    <source>
        <dbReference type="ARBA" id="ARBA00023316"/>
    </source>
</evidence>
<sequence>MNLTVSDIARISGGEVIGVDPATTVTGFDFDSRVQRPGAGFVALSDGRDGHDFVSAALEHGAVVCLVSRIPEGVDGPLVVVEDPLRALGQIAKFARASMANTNVVAVAGSAGKTSTKDLIFSSVSRSFKSHANSASFNNEFGLPVTILDAPEGTGVLILEMGERFLGDLRYLCDIASPNIGVITHVGLAHSENLGGRAGIIDVLSELLVALPNDGLAVLNSECSATPILRERSAAPVITVGHAEDSDVRIFNASLDEQLRPTFSLHTPWGSLDSVRLQLLGEHQVSNAAMAAATALYLGASTDEVALGLSATLAAHWRMELSHTSRGVAVLNDSYNASPKAMEAAINSFAQLPAGRRIAVLGAMHELGDESRAQHARIGELAATIGFDEIVVVESELSEPLAAAAEALGARVARVTNPEEAFALISKSLEPGDAVLLKASRVVGLERVADLLLGAAG</sequence>
<dbReference type="Gene3D" id="3.40.1390.10">
    <property type="entry name" value="MurE/MurF, N-terminal domain"/>
    <property type="match status" value="1"/>
</dbReference>
<dbReference type="SUPFAM" id="SSF53623">
    <property type="entry name" value="MurD-like peptide ligases, catalytic domain"/>
    <property type="match status" value="1"/>
</dbReference>
<keyword evidence="5" id="KW-0067">ATP-binding</keyword>
<evidence type="ECO:0000259" key="12">
    <source>
        <dbReference type="Pfam" id="PF08245"/>
    </source>
</evidence>
<keyword evidence="2" id="KW-0436">Ligase</keyword>
<dbReference type="NCBIfam" id="TIGR01143">
    <property type="entry name" value="murF"/>
    <property type="match status" value="1"/>
</dbReference>
<keyword evidence="1" id="KW-0963">Cytoplasm</keyword>
<dbReference type="EMBL" id="CAEZZU010000109">
    <property type="protein sequence ID" value="CAB4780273.1"/>
    <property type="molecule type" value="Genomic_DNA"/>
</dbReference>
<dbReference type="PANTHER" id="PTHR43024">
    <property type="entry name" value="UDP-N-ACETYLMURAMOYL-TRIPEPTIDE--D-ALANYL-D-ALANINE LIGASE"/>
    <property type="match status" value="1"/>
</dbReference>
<dbReference type="Gene3D" id="3.90.190.20">
    <property type="entry name" value="Mur ligase, C-terminal domain"/>
    <property type="match status" value="1"/>
</dbReference>
<dbReference type="GO" id="GO:0005524">
    <property type="term" value="F:ATP binding"/>
    <property type="evidence" value="ECO:0007669"/>
    <property type="project" value="UniProtKB-KW"/>
</dbReference>
<evidence type="ECO:0000256" key="6">
    <source>
        <dbReference type="ARBA" id="ARBA00022960"/>
    </source>
</evidence>
<evidence type="ECO:0000256" key="7">
    <source>
        <dbReference type="ARBA" id="ARBA00022984"/>
    </source>
</evidence>
<feature type="domain" description="Mur ligase C-terminal" evidence="11">
    <location>
        <begin position="318"/>
        <end position="441"/>
    </location>
</feature>
<dbReference type="GO" id="GO:0009252">
    <property type="term" value="P:peptidoglycan biosynthetic process"/>
    <property type="evidence" value="ECO:0007669"/>
    <property type="project" value="UniProtKB-KW"/>
</dbReference>